<dbReference type="InterPro" id="IPR000477">
    <property type="entry name" value="RT_dom"/>
</dbReference>
<comment type="caution">
    <text evidence="2">The sequence shown here is derived from an EMBL/GenBank/DDBJ whole genome shotgun (WGS) entry which is preliminary data.</text>
</comment>
<proteinExistence type="predicted"/>
<feature type="domain" description="Reverse transcriptase" evidence="1">
    <location>
        <begin position="227"/>
        <end position="321"/>
    </location>
</feature>
<evidence type="ECO:0000259" key="1">
    <source>
        <dbReference type="Pfam" id="PF00078"/>
    </source>
</evidence>
<dbReference type="Pfam" id="PF00078">
    <property type="entry name" value="RVT_1"/>
    <property type="match status" value="2"/>
</dbReference>
<sequence>MTNSIHRVQNEKGRWLDREEEIQKHIECYFGEIFRSQNPSDEDLDKGTEAISGRISEDMLLELSKPYTAEEISSALSQMAPLKSPGPDGMPPFFFQKLWHVVSDEVISSTLQLLNDLVLPPGLNHTHIALIPKCKKPTTLTQFCPISLCNVAYKIASKIIANRLKPILDAIISPCQAAFVPGRLITDNVLLAFEINHYLNTKKWDKREHMAAKLDISKAYDKFGSIVPQRRLRQGDPLSAYLFLLCTEAFSSLLQREERRGSLQGVAVCRQAPQVSHLLFADDTLIFCQATLETATCILEVLDTFGRASGQEINFAKSSVAFSKNIDSDLRVEIQMMLQIRVEGRHDLYLGLPSVVGKSRRAVFQSIRDRVWQRISGWNKRNLSQAGKEVLIKAVAQAIPTYAMGWFRLPTLLCKKIQSMIANFWWHSGNANKIHWLSWNKISKQKSQGGMGFQDLQSFNLAMLAKQLWRILTNPDSLLSRVLRAHYFPNGEVLEATVGRNPSFTWRSIIASQPVVRGGLRWRIGNDQTVRVWDDPWIPRPASFRPFSPHGTECNHLRVCDLIDTRTQDWNPLLIRSIFWTEEADIILGIPLSRLNGGDFFAWHHMSNSKFTVRSAYHVAFSLAEQMRPCSSSYYSAV</sequence>
<organism evidence="2">
    <name type="scientific">Sesamum latifolium</name>
    <dbReference type="NCBI Taxonomy" id="2727402"/>
    <lineage>
        <taxon>Eukaryota</taxon>
        <taxon>Viridiplantae</taxon>
        <taxon>Streptophyta</taxon>
        <taxon>Embryophyta</taxon>
        <taxon>Tracheophyta</taxon>
        <taxon>Spermatophyta</taxon>
        <taxon>Magnoliopsida</taxon>
        <taxon>eudicotyledons</taxon>
        <taxon>Gunneridae</taxon>
        <taxon>Pentapetalae</taxon>
        <taxon>asterids</taxon>
        <taxon>lamiids</taxon>
        <taxon>Lamiales</taxon>
        <taxon>Pedaliaceae</taxon>
        <taxon>Sesamum</taxon>
    </lineage>
</organism>
<dbReference type="EMBL" id="JACGWN010000010">
    <property type="protein sequence ID" value="KAL0427146.1"/>
    <property type="molecule type" value="Genomic_DNA"/>
</dbReference>
<accession>A0AAW2VCJ1</accession>
<dbReference type="CDD" id="cd01650">
    <property type="entry name" value="RT_nLTR_like"/>
    <property type="match status" value="1"/>
</dbReference>
<dbReference type="PANTHER" id="PTHR33116">
    <property type="entry name" value="REVERSE TRANSCRIPTASE ZINC-BINDING DOMAIN-CONTAINING PROTEIN-RELATED-RELATED"/>
    <property type="match status" value="1"/>
</dbReference>
<reference evidence="2" key="1">
    <citation type="submission" date="2020-06" db="EMBL/GenBank/DDBJ databases">
        <authorList>
            <person name="Li T."/>
            <person name="Hu X."/>
            <person name="Zhang T."/>
            <person name="Song X."/>
            <person name="Zhang H."/>
            <person name="Dai N."/>
            <person name="Sheng W."/>
            <person name="Hou X."/>
            <person name="Wei L."/>
        </authorList>
    </citation>
    <scope>NUCLEOTIDE SEQUENCE</scope>
    <source>
        <strain evidence="2">KEN1</strain>
        <tissue evidence="2">Leaf</tissue>
    </source>
</reference>
<gene>
    <name evidence="2" type="ORF">Slati_2889400</name>
</gene>
<evidence type="ECO:0000313" key="2">
    <source>
        <dbReference type="EMBL" id="KAL0427146.1"/>
    </source>
</evidence>
<dbReference type="InterPro" id="IPR043502">
    <property type="entry name" value="DNA/RNA_pol_sf"/>
</dbReference>
<protein>
    <submittedName>
        <fullName evidence="2">Mitochondrial protein</fullName>
    </submittedName>
</protein>
<dbReference type="SUPFAM" id="SSF56672">
    <property type="entry name" value="DNA/RNA polymerases"/>
    <property type="match status" value="1"/>
</dbReference>
<dbReference type="AlphaFoldDB" id="A0AAW2VCJ1"/>
<reference evidence="2" key="2">
    <citation type="journal article" date="2024" name="Plant">
        <title>Genomic evolution and insights into agronomic trait innovations of Sesamum species.</title>
        <authorList>
            <person name="Miao H."/>
            <person name="Wang L."/>
            <person name="Qu L."/>
            <person name="Liu H."/>
            <person name="Sun Y."/>
            <person name="Le M."/>
            <person name="Wang Q."/>
            <person name="Wei S."/>
            <person name="Zheng Y."/>
            <person name="Lin W."/>
            <person name="Duan Y."/>
            <person name="Cao H."/>
            <person name="Xiong S."/>
            <person name="Wang X."/>
            <person name="Wei L."/>
            <person name="Li C."/>
            <person name="Ma Q."/>
            <person name="Ju M."/>
            <person name="Zhao R."/>
            <person name="Li G."/>
            <person name="Mu C."/>
            <person name="Tian Q."/>
            <person name="Mei H."/>
            <person name="Zhang T."/>
            <person name="Gao T."/>
            <person name="Zhang H."/>
        </authorList>
    </citation>
    <scope>NUCLEOTIDE SEQUENCE</scope>
    <source>
        <strain evidence="2">KEN1</strain>
    </source>
</reference>
<dbReference type="PANTHER" id="PTHR33116:SF86">
    <property type="entry name" value="REVERSE TRANSCRIPTASE DOMAIN-CONTAINING PROTEIN"/>
    <property type="match status" value="1"/>
</dbReference>
<name>A0AAW2VCJ1_9LAMI</name>
<feature type="domain" description="Reverse transcriptase" evidence="1">
    <location>
        <begin position="136"/>
        <end position="222"/>
    </location>
</feature>